<accession>A0ABR2I9V0</accession>
<keyword evidence="8" id="KW-0812">Transmembrane</keyword>
<evidence type="ECO:0000256" key="2">
    <source>
        <dbReference type="ARBA" id="ARBA00005179"/>
    </source>
</evidence>
<keyword evidence="6" id="KW-0560">Oxidoreductase</keyword>
<evidence type="ECO:0000313" key="11">
    <source>
        <dbReference type="Proteomes" id="UP001390339"/>
    </source>
</evidence>
<feature type="compositionally biased region" description="Polar residues" evidence="7">
    <location>
        <begin position="1"/>
        <end position="10"/>
    </location>
</feature>
<dbReference type="PANTHER" id="PTHR47356">
    <property type="entry name" value="FAD-DEPENDENT MONOOXYGENASE ASQG-RELATED"/>
    <property type="match status" value="1"/>
</dbReference>
<evidence type="ECO:0000256" key="7">
    <source>
        <dbReference type="SAM" id="MobiDB-lite"/>
    </source>
</evidence>
<dbReference type="PRINTS" id="PR00420">
    <property type="entry name" value="RNGMNOXGNASE"/>
</dbReference>
<comment type="similarity">
    <text evidence="3">Belongs to the paxM FAD-dependent monooxygenase family.</text>
</comment>
<feature type="transmembrane region" description="Helical" evidence="8">
    <location>
        <begin position="474"/>
        <end position="497"/>
    </location>
</feature>
<dbReference type="EMBL" id="JAPCWZ010000006">
    <property type="protein sequence ID" value="KAK8859170.1"/>
    <property type="molecule type" value="Genomic_DNA"/>
</dbReference>
<dbReference type="Proteomes" id="UP001390339">
    <property type="component" value="Unassembled WGS sequence"/>
</dbReference>
<protein>
    <submittedName>
        <fullName evidence="10">FAD binding domain-containing protein</fullName>
    </submittedName>
</protein>
<comment type="cofactor">
    <cofactor evidence="1">
        <name>FAD</name>
        <dbReference type="ChEBI" id="CHEBI:57692"/>
    </cofactor>
</comment>
<keyword evidence="5" id="KW-0274">FAD</keyword>
<proteinExistence type="inferred from homology"/>
<keyword evidence="4" id="KW-0285">Flavoprotein</keyword>
<keyword evidence="11" id="KW-1185">Reference proteome</keyword>
<evidence type="ECO:0000313" key="10">
    <source>
        <dbReference type="EMBL" id="KAK8859170.1"/>
    </source>
</evidence>
<evidence type="ECO:0000256" key="1">
    <source>
        <dbReference type="ARBA" id="ARBA00001974"/>
    </source>
</evidence>
<evidence type="ECO:0000256" key="3">
    <source>
        <dbReference type="ARBA" id="ARBA00007992"/>
    </source>
</evidence>
<dbReference type="Gene3D" id="3.50.50.60">
    <property type="entry name" value="FAD/NAD(P)-binding domain"/>
    <property type="match status" value="1"/>
</dbReference>
<keyword evidence="8" id="KW-1133">Transmembrane helix</keyword>
<dbReference type="InterPro" id="IPR050562">
    <property type="entry name" value="FAD_mOase_fung"/>
</dbReference>
<feature type="domain" description="FAD-binding" evidence="9">
    <location>
        <begin position="29"/>
        <end position="190"/>
    </location>
</feature>
<dbReference type="SUPFAM" id="SSF51905">
    <property type="entry name" value="FAD/NAD(P)-binding domain"/>
    <property type="match status" value="1"/>
</dbReference>
<dbReference type="Pfam" id="PF01494">
    <property type="entry name" value="FAD_binding_3"/>
    <property type="match status" value="1"/>
</dbReference>
<evidence type="ECO:0000259" key="9">
    <source>
        <dbReference type="Pfam" id="PF01494"/>
    </source>
</evidence>
<evidence type="ECO:0000256" key="6">
    <source>
        <dbReference type="ARBA" id="ARBA00023002"/>
    </source>
</evidence>
<dbReference type="InterPro" id="IPR036188">
    <property type="entry name" value="FAD/NAD-bd_sf"/>
</dbReference>
<comment type="caution">
    <text evidence="10">The sequence shown here is derived from an EMBL/GenBank/DDBJ whole genome shotgun (WGS) entry which is preliminary data.</text>
</comment>
<organism evidence="10 11">
    <name type="scientific">Apiospora arundinis</name>
    <dbReference type="NCBI Taxonomy" id="335852"/>
    <lineage>
        <taxon>Eukaryota</taxon>
        <taxon>Fungi</taxon>
        <taxon>Dikarya</taxon>
        <taxon>Ascomycota</taxon>
        <taxon>Pezizomycotina</taxon>
        <taxon>Sordariomycetes</taxon>
        <taxon>Xylariomycetidae</taxon>
        <taxon>Amphisphaeriales</taxon>
        <taxon>Apiosporaceae</taxon>
        <taxon>Apiospora</taxon>
    </lineage>
</organism>
<keyword evidence="8" id="KW-0472">Membrane</keyword>
<name>A0ABR2I9V0_9PEZI</name>
<dbReference type="PANTHER" id="PTHR47356:SF2">
    <property type="entry name" value="FAD-BINDING DOMAIN-CONTAINING PROTEIN-RELATED"/>
    <property type="match status" value="1"/>
</dbReference>
<evidence type="ECO:0000256" key="4">
    <source>
        <dbReference type="ARBA" id="ARBA00022630"/>
    </source>
</evidence>
<reference evidence="10 11" key="1">
    <citation type="journal article" date="2024" name="IMA Fungus">
        <title>Apiospora arundinis, a panoply of carbohydrate-active enzymes and secondary metabolites.</title>
        <authorList>
            <person name="Sorensen T."/>
            <person name="Petersen C."/>
            <person name="Muurmann A.T."/>
            <person name="Christiansen J.V."/>
            <person name="Brundto M.L."/>
            <person name="Overgaard C.K."/>
            <person name="Boysen A.T."/>
            <person name="Wollenberg R.D."/>
            <person name="Larsen T.O."/>
            <person name="Sorensen J.L."/>
            <person name="Nielsen K.L."/>
            <person name="Sondergaard T.E."/>
        </authorList>
    </citation>
    <scope>NUCLEOTIDE SEQUENCE [LARGE SCALE GENOMIC DNA]</scope>
    <source>
        <strain evidence="10 11">AAU 773</strain>
    </source>
</reference>
<comment type="pathway">
    <text evidence="2">Secondary metabolite biosynthesis.</text>
</comment>
<evidence type="ECO:0000256" key="5">
    <source>
        <dbReference type="ARBA" id="ARBA00022827"/>
    </source>
</evidence>
<gene>
    <name evidence="10" type="ORF">PGQ11_009904</name>
</gene>
<sequence>MNPSSYSSYKPTDPNKPTMDGLHKDPPFKVIIVGAGVSGLTLAHSLHKAGIDYVVLDKHPVAPAWGTSITIHPLGARILDQLGCLKALDEKCTPMHNFWNRGADGKSYHCEPFFDQLSERNGYLSYTTSRQGFLQTLYDALPDKSKVIENARLQEVIQEGDTVRAVCADGAVHEGDLIVGADGVHSTVREFMWQHANLTHPGSVTVAEKRQIRTSYNCLLGMAPMMPGLGTQDMHCVSFDKYSFLLLTQPDAIFFIVHCKLPGGVTVAYPDRARYSAADAEAKAAELAGCPISDTLVFGDLWRARTRGHLVSLEEGVLTRLYAGRAVLAGDGAHKFTPNSALGGSMAMESAVVLANELHHAVARHPNKKPSAAELEAALRHYQDIRVPRLREGLNVSWVLTRAQAYDGFFMYLLQRWVIPTIGLNFVAGVAAEYCSRAPKLTYVPFEEKCGSLAWQEFPSPLTRNIVARKKKGGILGMTAPIAVACVALVALGYWMFSFPPISPSDLPLLVTNSS</sequence>
<evidence type="ECO:0000256" key="8">
    <source>
        <dbReference type="SAM" id="Phobius"/>
    </source>
</evidence>
<dbReference type="InterPro" id="IPR002938">
    <property type="entry name" value="FAD-bd"/>
</dbReference>
<feature type="region of interest" description="Disordered" evidence="7">
    <location>
        <begin position="1"/>
        <end position="21"/>
    </location>
</feature>